<proteinExistence type="predicted"/>
<keyword evidence="1" id="KW-0812">Transmembrane</keyword>
<keyword evidence="3" id="KW-1185">Reference proteome</keyword>
<evidence type="ECO:0000313" key="2">
    <source>
        <dbReference type="EMBL" id="KAJ4967386.1"/>
    </source>
</evidence>
<comment type="caution">
    <text evidence="2">The sequence shown here is derived from an EMBL/GenBank/DDBJ whole genome shotgun (WGS) entry which is preliminary data.</text>
</comment>
<protein>
    <submittedName>
        <fullName evidence="2">Uncharacterized protein</fullName>
    </submittedName>
</protein>
<sequence>MGKARGIELKKMKLIIKYDNCPRTEGIPCTLWRFLSGYLVHYGLACIASITAIAISKQLHRFGPFLQPNQEGGRRSAGAGLNICTLSTARQLNLDPSFGSSLLDSV</sequence>
<dbReference type="EMBL" id="JAMYWD010000007">
    <property type="protein sequence ID" value="KAJ4967386.1"/>
    <property type="molecule type" value="Genomic_DNA"/>
</dbReference>
<dbReference type="Proteomes" id="UP001141806">
    <property type="component" value="Unassembled WGS sequence"/>
</dbReference>
<accession>A0A9Q0KBM2</accession>
<keyword evidence="1" id="KW-0472">Membrane</keyword>
<keyword evidence="1" id="KW-1133">Transmembrane helix</keyword>
<reference evidence="2" key="1">
    <citation type="journal article" date="2023" name="Plant J.">
        <title>The genome of the king protea, Protea cynaroides.</title>
        <authorList>
            <person name="Chang J."/>
            <person name="Duong T.A."/>
            <person name="Schoeman C."/>
            <person name="Ma X."/>
            <person name="Roodt D."/>
            <person name="Barker N."/>
            <person name="Li Z."/>
            <person name="Van de Peer Y."/>
            <person name="Mizrachi E."/>
        </authorList>
    </citation>
    <scope>NUCLEOTIDE SEQUENCE</scope>
    <source>
        <tissue evidence="2">Young leaves</tissue>
    </source>
</reference>
<evidence type="ECO:0000256" key="1">
    <source>
        <dbReference type="SAM" id="Phobius"/>
    </source>
</evidence>
<dbReference type="AlphaFoldDB" id="A0A9Q0KBM2"/>
<organism evidence="2 3">
    <name type="scientific">Protea cynaroides</name>
    <dbReference type="NCBI Taxonomy" id="273540"/>
    <lineage>
        <taxon>Eukaryota</taxon>
        <taxon>Viridiplantae</taxon>
        <taxon>Streptophyta</taxon>
        <taxon>Embryophyta</taxon>
        <taxon>Tracheophyta</taxon>
        <taxon>Spermatophyta</taxon>
        <taxon>Magnoliopsida</taxon>
        <taxon>Proteales</taxon>
        <taxon>Proteaceae</taxon>
        <taxon>Protea</taxon>
    </lineage>
</organism>
<feature type="transmembrane region" description="Helical" evidence="1">
    <location>
        <begin position="38"/>
        <end position="55"/>
    </location>
</feature>
<name>A0A9Q0KBM2_9MAGN</name>
<gene>
    <name evidence="2" type="ORF">NE237_019235</name>
</gene>
<evidence type="ECO:0000313" key="3">
    <source>
        <dbReference type="Proteomes" id="UP001141806"/>
    </source>
</evidence>